<evidence type="ECO:0000256" key="14">
    <source>
        <dbReference type="ARBA" id="ARBA00023329"/>
    </source>
</evidence>
<dbReference type="OrthoDB" id="2985014at2759"/>
<dbReference type="GO" id="GO:0005765">
    <property type="term" value="C:lysosomal membrane"/>
    <property type="evidence" value="ECO:0007669"/>
    <property type="project" value="UniProtKB-SubCell"/>
</dbReference>
<evidence type="ECO:0000256" key="6">
    <source>
        <dbReference type="ARBA" id="ARBA00022475"/>
    </source>
</evidence>
<gene>
    <name evidence="28" type="ORF">DGYR_LOCUS1891</name>
</gene>
<dbReference type="PROSITE" id="PS00217">
    <property type="entry name" value="SUGAR_TRANSPORT_2"/>
    <property type="match status" value="1"/>
</dbReference>
<evidence type="ECO:0000256" key="22">
    <source>
        <dbReference type="ARBA" id="ARBA00069713"/>
    </source>
</evidence>
<accession>A0A7I8V996</accession>
<dbReference type="FunFam" id="1.20.1250.20:FF:000067">
    <property type="entry name" value="sialin isoform X2"/>
    <property type="match status" value="1"/>
</dbReference>
<keyword evidence="5" id="KW-0813">Transport</keyword>
<dbReference type="PANTHER" id="PTHR11662:SF399">
    <property type="entry name" value="FI19708P1-RELATED"/>
    <property type="match status" value="1"/>
</dbReference>
<evidence type="ECO:0000256" key="17">
    <source>
        <dbReference type="ARBA" id="ARBA00050625"/>
    </source>
</evidence>
<feature type="transmembrane region" description="Helical" evidence="26">
    <location>
        <begin position="415"/>
        <end position="436"/>
    </location>
</feature>
<comment type="catalytic activity">
    <reaction evidence="16">
        <text>L-aspartate(out) = L-aspartate(in)</text>
        <dbReference type="Rhea" id="RHEA:66332"/>
        <dbReference type="ChEBI" id="CHEBI:29991"/>
    </reaction>
    <physiologicalReaction direction="left-to-right" evidence="16">
        <dbReference type="Rhea" id="RHEA:66333"/>
    </physiologicalReaction>
</comment>
<comment type="catalytic activity">
    <reaction evidence="20">
        <text>D-glucuronate(out) + H(+)(out) = D-glucuronate(in) + H(+)(in)</text>
        <dbReference type="Rhea" id="RHEA:72591"/>
        <dbReference type="ChEBI" id="CHEBI:15378"/>
        <dbReference type="ChEBI" id="CHEBI:58720"/>
    </reaction>
    <physiologicalReaction direction="left-to-right" evidence="20">
        <dbReference type="Rhea" id="RHEA:72592"/>
    </physiologicalReaction>
</comment>
<evidence type="ECO:0000256" key="2">
    <source>
        <dbReference type="ARBA" id="ARBA00004554"/>
    </source>
</evidence>
<keyword evidence="6" id="KW-1003">Cell membrane</keyword>
<dbReference type="AlphaFoldDB" id="A0A7I8V996"/>
<dbReference type="CDD" id="cd17318">
    <property type="entry name" value="MFS_SLC17"/>
    <property type="match status" value="1"/>
</dbReference>
<evidence type="ECO:0000256" key="9">
    <source>
        <dbReference type="ARBA" id="ARBA00022989"/>
    </source>
</evidence>
<dbReference type="InterPro" id="IPR036259">
    <property type="entry name" value="MFS_trans_sf"/>
</dbReference>
<evidence type="ECO:0000256" key="3">
    <source>
        <dbReference type="ARBA" id="ARBA00004638"/>
    </source>
</evidence>
<dbReference type="PANTHER" id="PTHR11662">
    <property type="entry name" value="SOLUTE CARRIER FAMILY 17"/>
    <property type="match status" value="1"/>
</dbReference>
<dbReference type="Gene3D" id="1.20.1250.20">
    <property type="entry name" value="MFS general substrate transporter like domains"/>
    <property type="match status" value="2"/>
</dbReference>
<comment type="catalytic activity">
    <reaction evidence="18">
        <text>N-acetyl-L-aspartyl-L-glutamate(out) = N-acetyl-L-aspartyl-L-glutamate(in)</text>
        <dbReference type="Rhea" id="RHEA:72599"/>
        <dbReference type="ChEBI" id="CHEBI:76931"/>
    </reaction>
    <physiologicalReaction direction="left-to-right" evidence="18">
        <dbReference type="Rhea" id="RHEA:72600"/>
    </physiologicalReaction>
</comment>
<dbReference type="GO" id="GO:0030672">
    <property type="term" value="C:synaptic vesicle membrane"/>
    <property type="evidence" value="ECO:0007669"/>
    <property type="project" value="UniProtKB-SubCell"/>
</dbReference>
<sequence length="462" mass="50280">MDVPGMEFFFSKSPFIAYSKKIAAGKRQPLLFSCRMFLAVIMFFGLLNIYLQRVGMSVAIVCMINHTAVASSNSLQFDNRTVDPNCIKSINRTEYIMEDGKLEYDKVQQGHILGAFFYGYLISQIPGGILAERFGGKKIFGIFTAISTAATLLTPSGAKMGLGILLFLRVLVGLGSGAAFPILHSIWSQWAPPLERSKLVSLSYAGAMMGSVAGMPLSGALCEFGFAGGWPSIFYITGLSTAFWLVFWLIFVSDNPSSHSMINEKEKLYIINSLQGQLLKNPKNNGYFSALPWIGLWANMSISPLIADKLISSHYLSITKTRKLMTAIGGIGASACLVGLAFTDCRAYPITIGLLTLGVTLSGSQYSGFLVNHIDIAPKYAGTLFGISNMLGSVAGFVAPPLVGYLTKNQRKDQWMVVLFISSGVLVFGSVFFIIFGSGRLQNWTTDDEQENEDGAELKSML</sequence>
<evidence type="ECO:0000256" key="18">
    <source>
        <dbReference type="ARBA" id="ARBA00051403"/>
    </source>
</evidence>
<feature type="transmembrane region" description="Helical" evidence="26">
    <location>
        <begin position="199"/>
        <end position="221"/>
    </location>
</feature>
<dbReference type="InterPro" id="IPR005829">
    <property type="entry name" value="Sugar_transporter_CS"/>
</dbReference>
<evidence type="ECO:0000259" key="27">
    <source>
        <dbReference type="PROSITE" id="PS50850"/>
    </source>
</evidence>
<evidence type="ECO:0000256" key="20">
    <source>
        <dbReference type="ARBA" id="ARBA00051612"/>
    </source>
</evidence>
<keyword evidence="10" id="KW-0770">Synapse</keyword>
<evidence type="ECO:0000256" key="7">
    <source>
        <dbReference type="ARBA" id="ARBA00022692"/>
    </source>
</evidence>
<feature type="transmembrane region" description="Helical" evidence="26">
    <location>
        <begin position="348"/>
        <end position="371"/>
    </location>
</feature>
<evidence type="ECO:0000256" key="10">
    <source>
        <dbReference type="ARBA" id="ARBA00023018"/>
    </source>
</evidence>
<evidence type="ECO:0000256" key="26">
    <source>
        <dbReference type="SAM" id="Phobius"/>
    </source>
</evidence>
<dbReference type="InterPro" id="IPR020846">
    <property type="entry name" value="MFS_dom"/>
</dbReference>
<evidence type="ECO:0000313" key="29">
    <source>
        <dbReference type="Proteomes" id="UP000549394"/>
    </source>
</evidence>
<proteinExistence type="predicted"/>
<comment type="catalytic activity">
    <reaction evidence="15">
        <text>2 nitrate(out) + H(+)(out) = 2 nitrate(in) + H(+)(in)</text>
        <dbReference type="Rhea" id="RHEA:71539"/>
        <dbReference type="ChEBI" id="CHEBI:15378"/>
        <dbReference type="ChEBI" id="CHEBI:17632"/>
    </reaction>
    <physiologicalReaction direction="left-to-right" evidence="15">
        <dbReference type="Rhea" id="RHEA:71540"/>
    </physiologicalReaction>
</comment>
<keyword evidence="11 26" id="KW-0472">Membrane</keyword>
<feature type="transmembrane region" description="Helical" evidence="26">
    <location>
        <begin position="30"/>
        <end position="51"/>
    </location>
</feature>
<feature type="transmembrane region" description="Helical" evidence="26">
    <location>
        <begin position="164"/>
        <end position="187"/>
    </location>
</feature>
<dbReference type="PROSITE" id="PS50850">
    <property type="entry name" value="MFS"/>
    <property type="match status" value="1"/>
</dbReference>
<feature type="transmembrane region" description="Helical" evidence="26">
    <location>
        <begin position="383"/>
        <end position="403"/>
    </location>
</feature>
<name>A0A7I8V996_9ANNE</name>
<dbReference type="SUPFAM" id="SSF103473">
    <property type="entry name" value="MFS general substrate transporter"/>
    <property type="match status" value="1"/>
</dbReference>
<dbReference type="GO" id="GO:0006820">
    <property type="term" value="P:monoatomic anion transport"/>
    <property type="evidence" value="ECO:0007669"/>
    <property type="project" value="TreeGrafter"/>
</dbReference>
<protein>
    <recommendedName>
        <fullName evidence="22">Sialin</fullName>
    </recommendedName>
    <alternativeName>
        <fullName evidence="25">H(+)/nitrate cotransporter</fullName>
    </alternativeName>
    <alternativeName>
        <fullName evidence="23">H(+)/sialic acid cotransporter</fullName>
    </alternativeName>
    <alternativeName>
        <fullName evidence="24">Vesicular excitatory amino acid transporter</fullName>
    </alternativeName>
</protein>
<dbReference type="Proteomes" id="UP000549394">
    <property type="component" value="Unassembled WGS sequence"/>
</dbReference>
<comment type="subcellular location">
    <subcellularLocation>
        <location evidence="2">Basolateral cell membrane</location>
        <topology evidence="2">Multi-pass membrane protein</topology>
    </subcellularLocation>
    <subcellularLocation>
        <location evidence="3">Cytoplasmic vesicle</location>
        <location evidence="3">Secretory vesicle membrane</location>
        <topology evidence="3">Multi-pass membrane protein</topology>
    </subcellularLocation>
    <subcellularLocation>
        <location evidence="1">Cytoplasmic vesicle</location>
        <location evidence="1">Secretory vesicle</location>
        <location evidence="1">Synaptic vesicle membrane</location>
    </subcellularLocation>
    <subcellularLocation>
        <location evidence="4">Lysosome membrane</location>
    </subcellularLocation>
</comment>
<keyword evidence="14" id="KW-0968">Cytoplasmic vesicle</keyword>
<evidence type="ECO:0000313" key="28">
    <source>
        <dbReference type="EMBL" id="CAD5112818.1"/>
    </source>
</evidence>
<dbReference type="EMBL" id="CAJFCJ010000003">
    <property type="protein sequence ID" value="CAD5112818.1"/>
    <property type="molecule type" value="Genomic_DNA"/>
</dbReference>
<dbReference type="FunFam" id="1.20.1250.20:FF:000003">
    <property type="entry name" value="Solute carrier family 17 member 3"/>
    <property type="match status" value="1"/>
</dbReference>
<evidence type="ECO:0000256" key="23">
    <source>
        <dbReference type="ARBA" id="ARBA00080244"/>
    </source>
</evidence>
<dbReference type="InterPro" id="IPR011701">
    <property type="entry name" value="MFS"/>
</dbReference>
<dbReference type="GO" id="GO:0046942">
    <property type="term" value="P:carboxylic acid transport"/>
    <property type="evidence" value="ECO:0007669"/>
    <property type="project" value="UniProtKB-ARBA"/>
</dbReference>
<feature type="transmembrane region" description="Helical" evidence="26">
    <location>
        <begin position="139"/>
        <end position="158"/>
    </location>
</feature>
<evidence type="ECO:0000256" key="4">
    <source>
        <dbReference type="ARBA" id="ARBA00004656"/>
    </source>
</evidence>
<comment type="function">
    <text evidence="21">Receptor for CM101, a polysaccharide produced by group B Streptococcus with antipathoangiogenic properties.</text>
</comment>
<organism evidence="28 29">
    <name type="scientific">Dimorphilus gyrociliatus</name>
    <dbReference type="NCBI Taxonomy" id="2664684"/>
    <lineage>
        <taxon>Eukaryota</taxon>
        <taxon>Metazoa</taxon>
        <taxon>Spiralia</taxon>
        <taxon>Lophotrochozoa</taxon>
        <taxon>Annelida</taxon>
        <taxon>Polychaeta</taxon>
        <taxon>Polychaeta incertae sedis</taxon>
        <taxon>Dinophilidae</taxon>
        <taxon>Dimorphilus</taxon>
    </lineage>
</organism>
<evidence type="ECO:0000256" key="13">
    <source>
        <dbReference type="ARBA" id="ARBA00023228"/>
    </source>
</evidence>
<feature type="transmembrane region" description="Helical" evidence="26">
    <location>
        <begin position="112"/>
        <end position="132"/>
    </location>
</feature>
<comment type="catalytic activity">
    <reaction evidence="19">
        <text>L-glutamate(out) = L-glutamate(in)</text>
        <dbReference type="Rhea" id="RHEA:66336"/>
        <dbReference type="ChEBI" id="CHEBI:29985"/>
    </reaction>
    <physiologicalReaction direction="left-to-right" evidence="19">
        <dbReference type="Rhea" id="RHEA:66337"/>
    </physiologicalReaction>
</comment>
<feature type="transmembrane region" description="Helical" evidence="26">
    <location>
        <begin position="324"/>
        <end position="342"/>
    </location>
</feature>
<evidence type="ECO:0000256" key="19">
    <source>
        <dbReference type="ARBA" id="ARBA00051447"/>
    </source>
</evidence>
<keyword evidence="13" id="KW-0458">Lysosome</keyword>
<dbReference type="GO" id="GO:0016323">
    <property type="term" value="C:basolateral plasma membrane"/>
    <property type="evidence" value="ECO:0007669"/>
    <property type="project" value="UniProtKB-SubCell"/>
</dbReference>
<feature type="transmembrane region" description="Helical" evidence="26">
    <location>
        <begin position="233"/>
        <end position="252"/>
    </location>
</feature>
<evidence type="ECO:0000256" key="11">
    <source>
        <dbReference type="ARBA" id="ARBA00023136"/>
    </source>
</evidence>
<comment type="caution">
    <text evidence="28">The sequence shown here is derived from an EMBL/GenBank/DDBJ whole genome shotgun (WGS) entry which is preliminary data.</text>
</comment>
<dbReference type="Pfam" id="PF07690">
    <property type="entry name" value="MFS_1"/>
    <property type="match status" value="1"/>
</dbReference>
<evidence type="ECO:0000256" key="24">
    <source>
        <dbReference type="ARBA" id="ARBA00081195"/>
    </source>
</evidence>
<keyword evidence="12" id="KW-0325">Glycoprotein</keyword>
<evidence type="ECO:0000256" key="21">
    <source>
        <dbReference type="ARBA" id="ARBA00056891"/>
    </source>
</evidence>
<evidence type="ECO:0000256" key="8">
    <source>
        <dbReference type="ARBA" id="ARBA00022847"/>
    </source>
</evidence>
<evidence type="ECO:0000256" key="1">
    <source>
        <dbReference type="ARBA" id="ARBA00004432"/>
    </source>
</evidence>
<dbReference type="InterPro" id="IPR050382">
    <property type="entry name" value="MFS_Na/Anion_cotransporter"/>
</dbReference>
<feature type="domain" description="Major facilitator superfamily (MFS) profile" evidence="27">
    <location>
        <begin position="41"/>
        <end position="462"/>
    </location>
</feature>
<evidence type="ECO:0000256" key="15">
    <source>
        <dbReference type="ARBA" id="ARBA00050101"/>
    </source>
</evidence>
<evidence type="ECO:0000256" key="5">
    <source>
        <dbReference type="ARBA" id="ARBA00022448"/>
    </source>
</evidence>
<dbReference type="GO" id="GO:0015293">
    <property type="term" value="F:symporter activity"/>
    <property type="evidence" value="ECO:0007669"/>
    <property type="project" value="UniProtKB-KW"/>
</dbReference>
<comment type="catalytic activity">
    <reaction evidence="17">
        <text>N-acetylneuraminate(in) + H(+)(in) = N-acetylneuraminate(out) + H(+)(out)</text>
        <dbReference type="Rhea" id="RHEA:28987"/>
        <dbReference type="ChEBI" id="CHEBI:15378"/>
        <dbReference type="ChEBI" id="CHEBI:35418"/>
    </reaction>
    <physiologicalReaction direction="right-to-left" evidence="17">
        <dbReference type="Rhea" id="RHEA:28989"/>
    </physiologicalReaction>
</comment>
<keyword evidence="8" id="KW-0769">Symport</keyword>
<keyword evidence="7 26" id="KW-0812">Transmembrane</keyword>
<evidence type="ECO:0000256" key="16">
    <source>
        <dbReference type="ARBA" id="ARBA00050554"/>
    </source>
</evidence>
<reference evidence="28 29" key="1">
    <citation type="submission" date="2020-08" db="EMBL/GenBank/DDBJ databases">
        <authorList>
            <person name="Hejnol A."/>
        </authorList>
    </citation>
    <scope>NUCLEOTIDE SEQUENCE [LARGE SCALE GENOMIC DNA]</scope>
</reference>
<keyword evidence="29" id="KW-1185">Reference proteome</keyword>
<evidence type="ECO:0000256" key="12">
    <source>
        <dbReference type="ARBA" id="ARBA00023180"/>
    </source>
</evidence>
<keyword evidence="9 26" id="KW-1133">Transmembrane helix</keyword>
<evidence type="ECO:0000256" key="25">
    <source>
        <dbReference type="ARBA" id="ARBA00081925"/>
    </source>
</evidence>